<feature type="compositionally biased region" description="Gly residues" evidence="1">
    <location>
        <begin position="452"/>
        <end position="477"/>
    </location>
</feature>
<feature type="compositionally biased region" description="Polar residues" evidence="1">
    <location>
        <begin position="182"/>
        <end position="212"/>
    </location>
</feature>
<dbReference type="Proteomes" id="UP000760860">
    <property type="component" value="Unassembled WGS sequence"/>
</dbReference>
<dbReference type="VEuPathDB" id="FungiDB:PC110_g22290"/>
<protein>
    <submittedName>
        <fullName evidence="2">Uncharacterized protein</fullName>
    </submittedName>
</protein>
<organism evidence="2 3">
    <name type="scientific">Phytophthora cactorum</name>
    <dbReference type="NCBI Taxonomy" id="29920"/>
    <lineage>
        <taxon>Eukaryota</taxon>
        <taxon>Sar</taxon>
        <taxon>Stramenopiles</taxon>
        <taxon>Oomycota</taxon>
        <taxon>Peronosporomycetes</taxon>
        <taxon>Peronosporales</taxon>
        <taxon>Peronosporaceae</taxon>
        <taxon>Phytophthora</taxon>
    </lineage>
</organism>
<evidence type="ECO:0000256" key="1">
    <source>
        <dbReference type="SAM" id="MobiDB-lite"/>
    </source>
</evidence>
<dbReference type="AlphaFoldDB" id="A0A8T1HGW6"/>
<sequence>MLNQVATDDSVSSIYTARFASDSKRLLRIGNTITKVIKYPKTVTIDQLLDAKHIDEIIDPKRADAILAKGPVGGRLDKKTLDEVLNGNFAQKIRRFQGMAREQKNRFDYASTGKQEVMSTPSGLQGVASSSSDSPSKFGQPGAKLSGAARPTLTTTGGMGAVQSLVQRVTTESSRGRGGGHSNLSSARGRSQSLRRVSSSTNTLSGSTAGFSGNTPGAHATAPTGTSTLLKQQASGPSGASGQATPDQVWLYAFYWLQSTLNHPPVGTGAGPATLNVASGTLVGISGPPMRQPSLGAAIPSLEVHKVIGQQSQSVPAGSTHAATPAAGTPQVRTNIPAYQSCSIGQQVNSPNAGFNHFFAPPGWSPGTTTTPSIPVPGPTVTPSWTTTTPVVNAIPVSWSGQVPTSGSFQPGSQWAAPSTLSQGMPNTLLACNSSIPMPTIGGGHPPFRGPGNRGGPGNPGVPGGPGGHCGPGGFVPPGGPPSFGGTPAWGAGGSSGGYYPSHGYGNAPAASFGMASHIKNAVRIIQPFYSDVRLKSRAGSFRSKVKYRPNNDWGGGSFLLSTERHVREHFELPVGAG</sequence>
<feature type="region of interest" description="Disordered" evidence="1">
    <location>
        <begin position="111"/>
        <end position="224"/>
    </location>
</feature>
<feature type="compositionally biased region" description="Low complexity" evidence="1">
    <location>
        <begin position="213"/>
        <end position="224"/>
    </location>
</feature>
<feature type="compositionally biased region" description="Polar residues" evidence="1">
    <location>
        <begin position="112"/>
        <end position="137"/>
    </location>
</feature>
<evidence type="ECO:0000313" key="3">
    <source>
        <dbReference type="Proteomes" id="UP000760860"/>
    </source>
</evidence>
<comment type="caution">
    <text evidence="2">The sequence shown here is derived from an EMBL/GenBank/DDBJ whole genome shotgun (WGS) entry which is preliminary data.</text>
</comment>
<feature type="compositionally biased region" description="Polar residues" evidence="1">
    <location>
        <begin position="164"/>
        <end position="173"/>
    </location>
</feature>
<feature type="region of interest" description="Disordered" evidence="1">
    <location>
        <begin position="310"/>
        <end position="332"/>
    </location>
</feature>
<dbReference type="VEuPathDB" id="FungiDB:PC110_g19949"/>
<feature type="region of interest" description="Disordered" evidence="1">
    <location>
        <begin position="445"/>
        <end position="489"/>
    </location>
</feature>
<evidence type="ECO:0000313" key="2">
    <source>
        <dbReference type="EMBL" id="KAG3211815.1"/>
    </source>
</evidence>
<name>A0A8T1HGW6_9STRA</name>
<gene>
    <name evidence="2" type="ORF">PC129_g17212</name>
</gene>
<reference evidence="2" key="1">
    <citation type="submission" date="2018-05" db="EMBL/GenBank/DDBJ databases">
        <title>Effector identification in a new, highly contiguous assembly of the strawberry crown rot pathogen Phytophthora cactorum.</title>
        <authorList>
            <person name="Armitage A.D."/>
            <person name="Nellist C.F."/>
            <person name="Bates H."/>
            <person name="Vickerstaff R.J."/>
            <person name="Harrison R.J."/>
        </authorList>
    </citation>
    <scope>NUCLEOTIDE SEQUENCE</scope>
    <source>
        <strain evidence="2">P421</strain>
    </source>
</reference>
<accession>A0A8T1HGW6</accession>
<proteinExistence type="predicted"/>
<dbReference type="EMBL" id="RCMV01000909">
    <property type="protein sequence ID" value="KAG3211815.1"/>
    <property type="molecule type" value="Genomic_DNA"/>
</dbReference>